<evidence type="ECO:0000313" key="2">
    <source>
        <dbReference type="EMBL" id="MFC6087057.1"/>
    </source>
</evidence>
<accession>A0ABW1NXI8</accession>
<dbReference type="RefSeq" id="WP_380762929.1">
    <property type="nucleotide sequence ID" value="NZ_JBHSRF010000113.1"/>
</dbReference>
<name>A0ABW1NXI8_9ACTN</name>
<organism evidence="2 3">
    <name type="scientific">Sphaerisporangium aureirubrum</name>
    <dbReference type="NCBI Taxonomy" id="1544736"/>
    <lineage>
        <taxon>Bacteria</taxon>
        <taxon>Bacillati</taxon>
        <taxon>Actinomycetota</taxon>
        <taxon>Actinomycetes</taxon>
        <taxon>Streptosporangiales</taxon>
        <taxon>Streptosporangiaceae</taxon>
        <taxon>Sphaerisporangium</taxon>
    </lineage>
</organism>
<evidence type="ECO:0000256" key="1">
    <source>
        <dbReference type="SAM" id="MobiDB-lite"/>
    </source>
</evidence>
<keyword evidence="3" id="KW-1185">Reference proteome</keyword>
<dbReference type="Proteomes" id="UP001596137">
    <property type="component" value="Unassembled WGS sequence"/>
</dbReference>
<sequence>MNGRHLEPLGAGAGPIEPFLLRCGQEGFSGILQADGSPGGNVRFSSGLVISAFSPAAPGPESLLLRSGRITEEDWTRAYSAGAPTGHLADELVKISSLGVAGLESVCLSAVFDAVFAIALCGVGDVRLDPAGPGDLAPPLPAQPGVDPQRLVRETVRRLATTATWRPMNLTFRSRPVATAAFSLPVISSTELRRAILKHANGRRTARDIAFALGRGLFAVLTEIAHMVEDGLLTLDRGRRAPEPPAAPERAELPQRRPGTSKVVETLPATGKTSLPRRLLGLRGIHPPSGDEEV</sequence>
<gene>
    <name evidence="2" type="ORF">ACFP1K_38240</name>
</gene>
<evidence type="ECO:0008006" key="4">
    <source>
        <dbReference type="Google" id="ProtNLM"/>
    </source>
</evidence>
<dbReference type="EMBL" id="JBHSRF010000113">
    <property type="protein sequence ID" value="MFC6087057.1"/>
    <property type="molecule type" value="Genomic_DNA"/>
</dbReference>
<comment type="caution">
    <text evidence="2">The sequence shown here is derived from an EMBL/GenBank/DDBJ whole genome shotgun (WGS) entry which is preliminary data.</text>
</comment>
<reference evidence="3" key="1">
    <citation type="journal article" date="2019" name="Int. J. Syst. Evol. Microbiol.">
        <title>The Global Catalogue of Microorganisms (GCM) 10K type strain sequencing project: providing services to taxonomists for standard genome sequencing and annotation.</title>
        <authorList>
            <consortium name="The Broad Institute Genomics Platform"/>
            <consortium name="The Broad Institute Genome Sequencing Center for Infectious Disease"/>
            <person name="Wu L."/>
            <person name="Ma J."/>
        </authorList>
    </citation>
    <scope>NUCLEOTIDE SEQUENCE [LARGE SCALE GENOMIC DNA]</scope>
    <source>
        <strain evidence="3">JCM 30346</strain>
    </source>
</reference>
<protein>
    <recommendedName>
        <fullName evidence="4">DUF4388 domain-containing protein</fullName>
    </recommendedName>
</protein>
<feature type="region of interest" description="Disordered" evidence="1">
    <location>
        <begin position="237"/>
        <end position="294"/>
    </location>
</feature>
<proteinExistence type="predicted"/>
<evidence type="ECO:0000313" key="3">
    <source>
        <dbReference type="Proteomes" id="UP001596137"/>
    </source>
</evidence>